<gene>
    <name evidence="2" type="ORF">E3U55_11295</name>
</gene>
<dbReference type="RefSeq" id="WP_134340532.1">
    <property type="nucleotide sequence ID" value="NZ_SOPW01000011.1"/>
</dbReference>
<dbReference type="PROSITE" id="PS51257">
    <property type="entry name" value="PROKAR_LIPOPROTEIN"/>
    <property type="match status" value="1"/>
</dbReference>
<evidence type="ECO:0000256" key="1">
    <source>
        <dbReference type="SAM" id="SignalP"/>
    </source>
</evidence>
<name>A0A4Y8II39_9BACI</name>
<comment type="caution">
    <text evidence="2">The sequence shown here is derived from an EMBL/GenBank/DDBJ whole genome shotgun (WGS) entry which is preliminary data.</text>
</comment>
<evidence type="ECO:0008006" key="4">
    <source>
        <dbReference type="Google" id="ProtNLM"/>
    </source>
</evidence>
<protein>
    <recommendedName>
        <fullName evidence="4">DUF3221 domain-containing protein</fullName>
    </recommendedName>
</protein>
<evidence type="ECO:0000313" key="3">
    <source>
        <dbReference type="Proteomes" id="UP000297975"/>
    </source>
</evidence>
<keyword evidence="1" id="KW-0732">Signal</keyword>
<dbReference type="Proteomes" id="UP000297975">
    <property type="component" value="Unassembled WGS sequence"/>
</dbReference>
<dbReference type="AlphaFoldDB" id="A0A4Y8II39"/>
<evidence type="ECO:0000313" key="2">
    <source>
        <dbReference type="EMBL" id="TFB19289.1"/>
    </source>
</evidence>
<dbReference type="EMBL" id="SOPW01000011">
    <property type="protein sequence ID" value="TFB19289.1"/>
    <property type="molecule type" value="Genomic_DNA"/>
</dbReference>
<keyword evidence="3" id="KW-1185">Reference proteome</keyword>
<feature type="signal peptide" evidence="1">
    <location>
        <begin position="1"/>
        <end position="18"/>
    </location>
</feature>
<reference evidence="2 3" key="1">
    <citation type="submission" date="2019-03" db="EMBL/GenBank/DDBJ databases">
        <authorList>
            <person name="He R.-H."/>
        </authorList>
    </citation>
    <scope>NUCLEOTIDE SEQUENCE [LARGE SCALE GENOMIC DNA]</scope>
    <source>
        <strain evidence="3">SH 714</strain>
    </source>
</reference>
<accession>A0A4Y8II39</accession>
<sequence length="131" mass="14426">MKKSIILLIIILFISACSDNNELEGDIVFGKLKGNNEIQAINVFTIGEKMNFLIETNQKIGVEEVNVTLNILNPKGDYEEVTSNSMPTNPEADQIMNGLPASLFEQLGAGAYQLEVNIDGTVVKGEFIYEE</sequence>
<dbReference type="OrthoDB" id="2947971at2"/>
<proteinExistence type="predicted"/>
<organism evidence="2 3">
    <name type="scientific">Filobacillus milosensis</name>
    <dbReference type="NCBI Taxonomy" id="94137"/>
    <lineage>
        <taxon>Bacteria</taxon>
        <taxon>Bacillati</taxon>
        <taxon>Bacillota</taxon>
        <taxon>Bacilli</taxon>
        <taxon>Bacillales</taxon>
        <taxon>Bacillaceae</taxon>
        <taxon>Filobacillus</taxon>
    </lineage>
</organism>
<feature type="chain" id="PRO_5038612366" description="DUF3221 domain-containing protein" evidence="1">
    <location>
        <begin position="19"/>
        <end position="131"/>
    </location>
</feature>